<accession>A0A9W8IY30</accession>
<protein>
    <recommendedName>
        <fullName evidence="4">Peptidase C14 caspase domain-containing protein</fullName>
    </recommendedName>
</protein>
<dbReference type="OrthoDB" id="3223806at2759"/>
<dbReference type="Pfam" id="PF00656">
    <property type="entry name" value="Peptidase_C14"/>
    <property type="match status" value="1"/>
</dbReference>
<keyword evidence="6" id="KW-1185">Reference proteome</keyword>
<dbReference type="InterPro" id="IPR050452">
    <property type="entry name" value="Metacaspase"/>
</dbReference>
<dbReference type="PANTHER" id="PTHR48104:SF30">
    <property type="entry name" value="METACASPASE-1"/>
    <property type="match status" value="1"/>
</dbReference>
<sequence length="280" mass="30702">MSSTEDFSPAVTGEGVQWAYSTCTGNKKALLIGINYFGTSAELGGCINDVLNLRKFITERWGYDNSNIVTLTDDKKVSQLAPTKANILAQLKELVKGAQQNDALFLCYSGHGTQIRDKDGNEIDGQDEVICPVDYKTAGYIDDDVLHEILVKDLPMGCRLTVVFDASCCNSGTALDLLYTYGPDGRILNGANPDDPKKSPADVIYLSGCRDDQTSDDTVYDGRATGALSHAFVDTLTKQPEQSYIDMLKNTRKFLKKNGHTQIPQLSSSHPIDTRLQFII</sequence>
<comment type="caution">
    <text evidence="5">The sequence shown here is derived from an EMBL/GenBank/DDBJ whole genome shotgun (WGS) entry which is preliminary data.</text>
</comment>
<reference evidence="5" key="1">
    <citation type="submission" date="2022-06" db="EMBL/GenBank/DDBJ databases">
        <title>Genome Sequence of Candolleomyces eurysporus.</title>
        <authorList>
            <person name="Buettner E."/>
        </authorList>
    </citation>
    <scope>NUCLEOTIDE SEQUENCE</scope>
    <source>
        <strain evidence="5">VTCC 930004</strain>
    </source>
</reference>
<keyword evidence="3" id="KW-0788">Thiol protease</keyword>
<dbReference type="AlphaFoldDB" id="A0A9W8IY30"/>
<dbReference type="InterPro" id="IPR029030">
    <property type="entry name" value="Caspase-like_dom_sf"/>
</dbReference>
<evidence type="ECO:0000313" key="5">
    <source>
        <dbReference type="EMBL" id="KAJ2925466.1"/>
    </source>
</evidence>
<keyword evidence="2" id="KW-0053">Apoptosis</keyword>
<evidence type="ECO:0000259" key="4">
    <source>
        <dbReference type="Pfam" id="PF00656"/>
    </source>
</evidence>
<dbReference type="GO" id="GO:0006915">
    <property type="term" value="P:apoptotic process"/>
    <property type="evidence" value="ECO:0007669"/>
    <property type="project" value="UniProtKB-KW"/>
</dbReference>
<organism evidence="5 6">
    <name type="scientific">Candolleomyces eurysporus</name>
    <dbReference type="NCBI Taxonomy" id="2828524"/>
    <lineage>
        <taxon>Eukaryota</taxon>
        <taxon>Fungi</taxon>
        <taxon>Dikarya</taxon>
        <taxon>Basidiomycota</taxon>
        <taxon>Agaricomycotina</taxon>
        <taxon>Agaricomycetes</taxon>
        <taxon>Agaricomycetidae</taxon>
        <taxon>Agaricales</taxon>
        <taxon>Agaricineae</taxon>
        <taxon>Psathyrellaceae</taxon>
        <taxon>Candolleomyces</taxon>
    </lineage>
</organism>
<dbReference type="Proteomes" id="UP001140091">
    <property type="component" value="Unassembled WGS sequence"/>
</dbReference>
<dbReference type="PANTHER" id="PTHR48104">
    <property type="entry name" value="METACASPASE-4"/>
    <property type="match status" value="1"/>
</dbReference>
<evidence type="ECO:0000256" key="3">
    <source>
        <dbReference type="ARBA" id="ARBA00022807"/>
    </source>
</evidence>
<dbReference type="Gene3D" id="3.40.50.12660">
    <property type="match status" value="1"/>
</dbReference>
<dbReference type="EMBL" id="JANBPK010001178">
    <property type="protein sequence ID" value="KAJ2925466.1"/>
    <property type="molecule type" value="Genomic_DNA"/>
</dbReference>
<dbReference type="InterPro" id="IPR011600">
    <property type="entry name" value="Pept_C14_caspase"/>
</dbReference>
<comment type="similarity">
    <text evidence="1">Belongs to the peptidase C14B family.</text>
</comment>
<keyword evidence="3" id="KW-0645">Protease</keyword>
<evidence type="ECO:0000256" key="2">
    <source>
        <dbReference type="ARBA" id="ARBA00022703"/>
    </source>
</evidence>
<name>A0A9W8IY30_9AGAR</name>
<dbReference type="GO" id="GO:0005737">
    <property type="term" value="C:cytoplasm"/>
    <property type="evidence" value="ECO:0007669"/>
    <property type="project" value="TreeGrafter"/>
</dbReference>
<gene>
    <name evidence="5" type="ORF">H1R20_g11627</name>
</gene>
<dbReference type="GO" id="GO:0004197">
    <property type="term" value="F:cysteine-type endopeptidase activity"/>
    <property type="evidence" value="ECO:0007669"/>
    <property type="project" value="InterPro"/>
</dbReference>
<dbReference type="GO" id="GO:0006508">
    <property type="term" value="P:proteolysis"/>
    <property type="evidence" value="ECO:0007669"/>
    <property type="project" value="InterPro"/>
</dbReference>
<dbReference type="SUPFAM" id="SSF52129">
    <property type="entry name" value="Caspase-like"/>
    <property type="match status" value="1"/>
</dbReference>
<feature type="non-terminal residue" evidence="5">
    <location>
        <position position="1"/>
    </location>
</feature>
<evidence type="ECO:0000256" key="1">
    <source>
        <dbReference type="ARBA" id="ARBA00009005"/>
    </source>
</evidence>
<proteinExistence type="inferred from homology"/>
<evidence type="ECO:0000313" key="6">
    <source>
        <dbReference type="Proteomes" id="UP001140091"/>
    </source>
</evidence>
<feature type="domain" description="Peptidase C14 caspase" evidence="4">
    <location>
        <begin position="27"/>
        <end position="271"/>
    </location>
</feature>
<keyword evidence="3" id="KW-0378">Hydrolase</keyword>